<evidence type="ECO:0000256" key="3">
    <source>
        <dbReference type="ARBA" id="ARBA00022692"/>
    </source>
</evidence>
<feature type="transmembrane region" description="Helical" evidence="7">
    <location>
        <begin position="460"/>
        <end position="478"/>
    </location>
</feature>
<feature type="transmembrane region" description="Helical" evidence="7">
    <location>
        <begin position="114"/>
        <end position="134"/>
    </location>
</feature>
<dbReference type="GO" id="GO:0003954">
    <property type="term" value="F:NADH dehydrogenase activity"/>
    <property type="evidence" value="ECO:0007669"/>
    <property type="project" value="TreeGrafter"/>
</dbReference>
<dbReference type="GO" id="GO:0016020">
    <property type="term" value="C:membrane"/>
    <property type="evidence" value="ECO:0007669"/>
    <property type="project" value="UniProtKB-SubCell"/>
</dbReference>
<keyword evidence="3 6" id="KW-0812">Transmembrane</keyword>
<evidence type="ECO:0000256" key="2">
    <source>
        <dbReference type="ARBA" id="ARBA00009025"/>
    </source>
</evidence>
<feature type="transmembrane region" description="Helical" evidence="7">
    <location>
        <begin position="75"/>
        <end position="102"/>
    </location>
</feature>
<feature type="transmembrane region" description="Helical" evidence="7">
    <location>
        <begin position="284"/>
        <end position="303"/>
    </location>
</feature>
<dbReference type="PANTHER" id="PTHR43507:SF1">
    <property type="entry name" value="NADH-UBIQUINONE OXIDOREDUCTASE CHAIN 4"/>
    <property type="match status" value="1"/>
</dbReference>
<evidence type="ECO:0000256" key="7">
    <source>
        <dbReference type="SAM" id="Phobius"/>
    </source>
</evidence>
<evidence type="ECO:0000256" key="4">
    <source>
        <dbReference type="ARBA" id="ARBA00022989"/>
    </source>
</evidence>
<feature type="transmembrane region" description="Helical" evidence="7">
    <location>
        <begin position="140"/>
        <end position="162"/>
    </location>
</feature>
<dbReference type="GO" id="GO:0008137">
    <property type="term" value="F:NADH dehydrogenase (ubiquinone) activity"/>
    <property type="evidence" value="ECO:0007669"/>
    <property type="project" value="InterPro"/>
</dbReference>
<feature type="transmembrane region" description="Helical" evidence="7">
    <location>
        <begin position="216"/>
        <end position="235"/>
    </location>
</feature>
<comment type="subcellular location">
    <subcellularLocation>
        <location evidence="1">Endomembrane system</location>
        <topology evidence="1">Multi-pass membrane protein</topology>
    </subcellularLocation>
    <subcellularLocation>
        <location evidence="6">Membrane</location>
        <topology evidence="6">Multi-pass membrane protein</topology>
    </subcellularLocation>
</comment>
<protein>
    <submittedName>
        <fullName evidence="9">NADH-quinone oxidoreductase subunit M</fullName>
    </submittedName>
</protein>
<dbReference type="GO" id="GO:0015990">
    <property type="term" value="P:electron transport coupled proton transport"/>
    <property type="evidence" value="ECO:0007669"/>
    <property type="project" value="TreeGrafter"/>
</dbReference>
<evidence type="ECO:0000259" key="8">
    <source>
        <dbReference type="Pfam" id="PF00361"/>
    </source>
</evidence>
<dbReference type="AlphaFoldDB" id="A0A935Q466"/>
<feature type="transmembrane region" description="Helical" evidence="7">
    <location>
        <begin position="379"/>
        <end position="398"/>
    </location>
</feature>
<feature type="transmembrane region" description="Helical" evidence="7">
    <location>
        <begin position="35"/>
        <end position="55"/>
    </location>
</feature>
<evidence type="ECO:0000256" key="5">
    <source>
        <dbReference type="ARBA" id="ARBA00023136"/>
    </source>
</evidence>
<dbReference type="GO" id="GO:0048039">
    <property type="term" value="F:ubiquinone binding"/>
    <property type="evidence" value="ECO:0007669"/>
    <property type="project" value="TreeGrafter"/>
</dbReference>
<dbReference type="EMBL" id="JADJMH010000037">
    <property type="protein sequence ID" value="MBK7677456.1"/>
    <property type="molecule type" value="Genomic_DNA"/>
</dbReference>
<dbReference type="PANTHER" id="PTHR43507">
    <property type="entry name" value="NADH-UBIQUINONE OXIDOREDUCTASE CHAIN 4"/>
    <property type="match status" value="1"/>
</dbReference>
<accession>A0A935Q466</accession>
<feature type="transmembrane region" description="Helical" evidence="7">
    <location>
        <begin position="6"/>
        <end position="28"/>
    </location>
</feature>
<sequence>MAELASYPLLSTLLALPLLGALLTALLRRAPWVQWIALAGAVCTMLCSLLIVAAFDRADADFQLLESAQWIPGIHVRYLVGIDGISVLFLPATALLFSGAIIAGWRISLSTTPVAPGVHFALLLLLEAATLGVFCALDTILFFFCWEFTLLPLYFLVSLWGVAADRQAAAVRYFLVMLAGGVPLLFGLLALAFGHAKGGALTFDLPTLLATPLPEKTQYVVFLLLLLGFGVKVPLVPLHTWLPSLAMGAPAAVTALLVGLKLGAYGLIRFAIPLAPIAARDLHWLLAGFGTVAILYGGVAALAQSNLRRVLAYSSLAHVGLVLLGLASFSVSALQGALLQLLNFSVAAGGGFLVLSFLQRRTGSTDVDQLGGVIRSMPRLSGFFLLFGLAGIGLPGTSGFPGELLIIVAALHSHTGAGLAALFGMVLAAAGFLSPFRQAFLGPLRNPDVAAAEDLLPRELVLLLLPALLILAVGVYPLPILEVIRPTAEAWVAALAGL</sequence>
<gene>
    <name evidence="9" type="ORF">IPJ27_23415</name>
</gene>
<feature type="transmembrane region" description="Helical" evidence="7">
    <location>
        <begin position="337"/>
        <end position="358"/>
    </location>
</feature>
<dbReference type="PRINTS" id="PR01437">
    <property type="entry name" value="NUOXDRDTASE4"/>
</dbReference>
<dbReference type="Proteomes" id="UP000697998">
    <property type="component" value="Unassembled WGS sequence"/>
</dbReference>
<dbReference type="NCBIfam" id="TIGR01972">
    <property type="entry name" value="NDH_I_M"/>
    <property type="match status" value="1"/>
</dbReference>
<keyword evidence="5 7" id="KW-0472">Membrane</keyword>
<dbReference type="GO" id="GO:0012505">
    <property type="term" value="C:endomembrane system"/>
    <property type="evidence" value="ECO:0007669"/>
    <property type="project" value="UniProtKB-SubCell"/>
</dbReference>
<dbReference type="Pfam" id="PF00361">
    <property type="entry name" value="Proton_antipo_M"/>
    <property type="match status" value="1"/>
</dbReference>
<dbReference type="InterPro" id="IPR003918">
    <property type="entry name" value="NADH_UbQ_OxRdtase"/>
</dbReference>
<evidence type="ECO:0000256" key="1">
    <source>
        <dbReference type="ARBA" id="ARBA00004127"/>
    </source>
</evidence>
<keyword evidence="4 7" id="KW-1133">Transmembrane helix</keyword>
<evidence type="ECO:0000313" key="9">
    <source>
        <dbReference type="EMBL" id="MBK7677456.1"/>
    </source>
</evidence>
<proteinExistence type="inferred from homology"/>
<dbReference type="InterPro" id="IPR010227">
    <property type="entry name" value="NADH_Q_OxRdtase_chainM/4"/>
</dbReference>
<evidence type="ECO:0000313" key="10">
    <source>
        <dbReference type="Proteomes" id="UP000697998"/>
    </source>
</evidence>
<evidence type="ECO:0000256" key="6">
    <source>
        <dbReference type="RuleBase" id="RU000320"/>
    </source>
</evidence>
<reference evidence="9 10" key="1">
    <citation type="submission" date="2020-10" db="EMBL/GenBank/DDBJ databases">
        <title>Connecting structure to function with the recovery of over 1000 high-quality activated sludge metagenome-assembled genomes encoding full-length rRNA genes using long-read sequencing.</title>
        <authorList>
            <person name="Singleton C.M."/>
            <person name="Petriglieri F."/>
            <person name="Kristensen J.M."/>
            <person name="Kirkegaard R.H."/>
            <person name="Michaelsen T.Y."/>
            <person name="Andersen M.H."/>
            <person name="Karst S.M."/>
            <person name="Dueholm M.S."/>
            <person name="Nielsen P.H."/>
            <person name="Albertsen M."/>
        </authorList>
    </citation>
    <scope>NUCLEOTIDE SEQUENCE [LARGE SCALE GENOMIC DNA]</scope>
    <source>
        <strain evidence="9">EsbW_18-Q3-R4-48_BATAC.285</strain>
    </source>
</reference>
<organism evidence="9 10">
    <name type="scientific">Candidatus Accumulibacter proximus</name>
    <dbReference type="NCBI Taxonomy" id="2954385"/>
    <lineage>
        <taxon>Bacteria</taxon>
        <taxon>Pseudomonadati</taxon>
        <taxon>Pseudomonadota</taxon>
        <taxon>Betaproteobacteria</taxon>
        <taxon>Candidatus Accumulibacter</taxon>
    </lineage>
</organism>
<feature type="transmembrane region" description="Helical" evidence="7">
    <location>
        <begin position="247"/>
        <end position="272"/>
    </location>
</feature>
<feature type="domain" description="NADH:quinone oxidoreductase/Mrp antiporter transmembrane" evidence="8">
    <location>
        <begin position="136"/>
        <end position="427"/>
    </location>
</feature>
<feature type="transmembrane region" description="Helical" evidence="7">
    <location>
        <begin position="174"/>
        <end position="196"/>
    </location>
</feature>
<feature type="transmembrane region" description="Helical" evidence="7">
    <location>
        <begin position="404"/>
        <end position="433"/>
    </location>
</feature>
<comment type="similarity">
    <text evidence="2">Belongs to the complex I subunit 4 family.</text>
</comment>
<name>A0A935Q466_9PROT</name>
<dbReference type="GO" id="GO:0042773">
    <property type="term" value="P:ATP synthesis coupled electron transport"/>
    <property type="evidence" value="ECO:0007669"/>
    <property type="project" value="InterPro"/>
</dbReference>
<dbReference type="InterPro" id="IPR001750">
    <property type="entry name" value="ND/Mrp_TM"/>
</dbReference>
<comment type="caution">
    <text evidence="9">The sequence shown here is derived from an EMBL/GenBank/DDBJ whole genome shotgun (WGS) entry which is preliminary data.</text>
</comment>
<feature type="transmembrane region" description="Helical" evidence="7">
    <location>
        <begin position="310"/>
        <end position="331"/>
    </location>
</feature>